<dbReference type="Pfam" id="PF05699">
    <property type="entry name" value="Dimer_Tnp_hAT"/>
    <property type="match status" value="1"/>
</dbReference>
<evidence type="ECO:0000259" key="1">
    <source>
        <dbReference type="Pfam" id="PF05699"/>
    </source>
</evidence>
<dbReference type="InterPro" id="IPR055298">
    <property type="entry name" value="AtLOH3-like"/>
</dbReference>
<proteinExistence type="predicted"/>
<sequence length="599" mass="68888">MCNVEVMVEQPQCASVYEEPALINEQPPTTIDIAHLIRDPSNRPQIWEYPVNQQDEIRRAYINLGPYQPLMSEYPLTGALVLDNAPQNAKYTSHQIQKEILHVFARNVQSSIHHEIGDAKFCLIVDKTQDESRREQMALVIRFVDRSGFIRERFLDIVHVKDTTASTLKKEISFVLSHHNLDVQNIRGQGYDGASNMRGEWNGLQALFINNCPYAYYVHCLAHQLQLALIAAAREISDVHTFFQNLIFIINIVSASCKRNDELRAFQAATIEHLIDIGEIEMGKRVNQVGGLQRPGDSRWSSHFKSICSLIKMYGATCLVLENISLDGSTYSQRGDVAFSFKLLMSFDFAFILHIRKNVMGITDVLCQTLQQKSQDILNAMYLVTTTKTLIQKLRDDGWETLLEEVTSFCKHQDIEVPDMDACFSSVGRSRRKTKSITVEHHYRVDIFTVIIDQQLQELNNRFNEQTIELLKLSAALDPKNNYKLFSVEDICLLVDKFYPEDFSDQEKTHLRFQLQHYELDVPNHRKLKNMSSIADLCQGLVETEKSTIYPLIDRLIRLILTLPISTTTTERAFSAMKIVKTRLRNRMEDDFLGMEELV</sequence>
<protein>
    <submittedName>
        <fullName evidence="4">Zinc finger MYM-type protein 1-like</fullName>
    </submittedName>
</protein>
<dbReference type="Proteomes" id="UP000694918">
    <property type="component" value="Unplaced"/>
</dbReference>
<reference evidence="4" key="1">
    <citation type="submission" date="2025-08" db="UniProtKB">
        <authorList>
            <consortium name="RefSeq"/>
        </authorList>
    </citation>
    <scope>IDENTIFICATION</scope>
</reference>
<name>A0AAJ6T859_POPEU</name>
<organism evidence="3 4">
    <name type="scientific">Populus euphratica</name>
    <name type="common">Euphrates poplar</name>
    <dbReference type="NCBI Taxonomy" id="75702"/>
    <lineage>
        <taxon>Eukaryota</taxon>
        <taxon>Viridiplantae</taxon>
        <taxon>Streptophyta</taxon>
        <taxon>Embryophyta</taxon>
        <taxon>Tracheophyta</taxon>
        <taxon>Spermatophyta</taxon>
        <taxon>Magnoliopsida</taxon>
        <taxon>eudicotyledons</taxon>
        <taxon>Gunneridae</taxon>
        <taxon>Pentapetalae</taxon>
        <taxon>rosids</taxon>
        <taxon>fabids</taxon>
        <taxon>Malpighiales</taxon>
        <taxon>Salicaceae</taxon>
        <taxon>Saliceae</taxon>
        <taxon>Populus</taxon>
    </lineage>
</organism>
<dbReference type="SUPFAM" id="SSF53098">
    <property type="entry name" value="Ribonuclease H-like"/>
    <property type="match status" value="1"/>
</dbReference>
<feature type="domain" description="HAT C-terminal dimerisation" evidence="1">
    <location>
        <begin position="545"/>
        <end position="591"/>
    </location>
</feature>
<dbReference type="GO" id="GO:0046983">
    <property type="term" value="F:protein dimerization activity"/>
    <property type="evidence" value="ECO:0007669"/>
    <property type="project" value="InterPro"/>
</dbReference>
<dbReference type="PANTHER" id="PTHR11697:SF230">
    <property type="entry name" value="ZINC FINGER, MYM DOMAIN CONTAINING 1"/>
    <property type="match status" value="1"/>
</dbReference>
<dbReference type="PANTHER" id="PTHR11697">
    <property type="entry name" value="GENERAL TRANSCRIPTION FACTOR 2-RELATED ZINC FINGER PROTEIN"/>
    <property type="match status" value="1"/>
</dbReference>
<dbReference type="GeneID" id="105112398"/>
<feature type="domain" description="DUF4371" evidence="2">
    <location>
        <begin position="79"/>
        <end position="203"/>
    </location>
</feature>
<keyword evidence="3" id="KW-1185">Reference proteome</keyword>
<dbReference type="InterPro" id="IPR008906">
    <property type="entry name" value="HATC_C_dom"/>
</dbReference>
<dbReference type="InterPro" id="IPR025398">
    <property type="entry name" value="DUF4371"/>
</dbReference>
<evidence type="ECO:0000313" key="4">
    <source>
        <dbReference type="RefSeq" id="XP_011006395.1"/>
    </source>
</evidence>
<evidence type="ECO:0000313" key="3">
    <source>
        <dbReference type="Proteomes" id="UP000694918"/>
    </source>
</evidence>
<dbReference type="InterPro" id="IPR012337">
    <property type="entry name" value="RNaseH-like_sf"/>
</dbReference>
<dbReference type="AlphaFoldDB" id="A0AAJ6T859"/>
<accession>A0AAJ6T859</accession>
<dbReference type="KEGG" id="peu:105112398"/>
<dbReference type="Pfam" id="PF14291">
    <property type="entry name" value="DUF4371"/>
    <property type="match status" value="1"/>
</dbReference>
<dbReference type="RefSeq" id="XP_011006395.1">
    <property type="nucleotide sequence ID" value="XM_011008093.1"/>
</dbReference>
<evidence type="ECO:0000259" key="2">
    <source>
        <dbReference type="Pfam" id="PF14291"/>
    </source>
</evidence>
<gene>
    <name evidence="4" type="primary">LOC105112398</name>
</gene>